<sequence>MSLNQFFITFVIALLLGIILGNIGKAVLSKLIKVYRKLTFRHVLLIPYTPKKQKKDGK</sequence>
<keyword evidence="1" id="KW-1133">Transmembrane helix</keyword>
<accession>A0A0F9IE65</accession>
<reference evidence="2" key="1">
    <citation type="journal article" date="2015" name="Nature">
        <title>Complex archaea that bridge the gap between prokaryotes and eukaryotes.</title>
        <authorList>
            <person name="Spang A."/>
            <person name="Saw J.H."/>
            <person name="Jorgensen S.L."/>
            <person name="Zaremba-Niedzwiedzka K."/>
            <person name="Martijn J."/>
            <person name="Lind A.E."/>
            <person name="van Eijk R."/>
            <person name="Schleper C."/>
            <person name="Guy L."/>
            <person name="Ettema T.J."/>
        </authorList>
    </citation>
    <scope>NUCLEOTIDE SEQUENCE</scope>
</reference>
<name>A0A0F9IE65_9ZZZZ</name>
<comment type="caution">
    <text evidence="2">The sequence shown here is derived from an EMBL/GenBank/DDBJ whole genome shotgun (WGS) entry which is preliminary data.</text>
</comment>
<dbReference type="AlphaFoldDB" id="A0A0F9IE65"/>
<proteinExistence type="predicted"/>
<keyword evidence="1" id="KW-0812">Transmembrane</keyword>
<gene>
    <name evidence="2" type="ORF">LCGC14_1888080</name>
</gene>
<evidence type="ECO:0000256" key="1">
    <source>
        <dbReference type="SAM" id="Phobius"/>
    </source>
</evidence>
<evidence type="ECO:0000313" key="2">
    <source>
        <dbReference type="EMBL" id="KKL92100.1"/>
    </source>
</evidence>
<keyword evidence="1" id="KW-0472">Membrane</keyword>
<organism evidence="2">
    <name type="scientific">marine sediment metagenome</name>
    <dbReference type="NCBI Taxonomy" id="412755"/>
    <lineage>
        <taxon>unclassified sequences</taxon>
        <taxon>metagenomes</taxon>
        <taxon>ecological metagenomes</taxon>
    </lineage>
</organism>
<protein>
    <submittedName>
        <fullName evidence="2">Uncharacterized protein</fullName>
    </submittedName>
</protein>
<dbReference type="EMBL" id="LAZR01019557">
    <property type="protein sequence ID" value="KKL92100.1"/>
    <property type="molecule type" value="Genomic_DNA"/>
</dbReference>
<feature type="transmembrane region" description="Helical" evidence="1">
    <location>
        <begin position="6"/>
        <end position="28"/>
    </location>
</feature>